<dbReference type="AlphaFoldDB" id="A0AAV5K3Y2"/>
<proteinExistence type="predicted"/>
<gene>
    <name evidence="1" type="ORF">SLEP1_g29438</name>
</gene>
<dbReference type="PANTHER" id="PTHR27006">
    <property type="entry name" value="PROMASTIGOTE SURFACE ANTIGEN PROTEIN PSA"/>
    <property type="match status" value="1"/>
</dbReference>
<keyword evidence="2" id="KW-1185">Reference proteome</keyword>
<comment type="caution">
    <text evidence="1">The sequence shown here is derived from an EMBL/GenBank/DDBJ whole genome shotgun (WGS) entry which is preliminary data.</text>
</comment>
<dbReference type="EMBL" id="BPVZ01000052">
    <property type="protein sequence ID" value="GKV19145.1"/>
    <property type="molecule type" value="Genomic_DNA"/>
</dbReference>
<reference evidence="1 2" key="1">
    <citation type="journal article" date="2021" name="Commun. Biol.">
        <title>The genome of Shorea leprosula (Dipterocarpaceae) highlights the ecological relevance of drought in aseasonal tropical rainforests.</title>
        <authorList>
            <person name="Ng K.K.S."/>
            <person name="Kobayashi M.J."/>
            <person name="Fawcett J.A."/>
            <person name="Hatakeyama M."/>
            <person name="Paape T."/>
            <person name="Ng C.H."/>
            <person name="Ang C.C."/>
            <person name="Tnah L.H."/>
            <person name="Lee C.T."/>
            <person name="Nishiyama T."/>
            <person name="Sese J."/>
            <person name="O'Brien M.J."/>
            <person name="Copetti D."/>
            <person name="Mohd Noor M.I."/>
            <person name="Ong R.C."/>
            <person name="Putra M."/>
            <person name="Sireger I.Z."/>
            <person name="Indrioko S."/>
            <person name="Kosugi Y."/>
            <person name="Izuno A."/>
            <person name="Isagi Y."/>
            <person name="Lee S.L."/>
            <person name="Shimizu K.K."/>
        </authorList>
    </citation>
    <scope>NUCLEOTIDE SEQUENCE [LARGE SCALE GENOMIC DNA]</scope>
    <source>
        <strain evidence="1">214</strain>
    </source>
</reference>
<accession>A0AAV5K3Y2</accession>
<dbReference type="Proteomes" id="UP001054252">
    <property type="component" value="Unassembled WGS sequence"/>
</dbReference>
<name>A0AAV5K3Y2_9ROSI</name>
<dbReference type="PANTHER" id="PTHR27006:SF606">
    <property type="entry name" value="INTERLEUKIN-1 RECEPTOR-ASSOCIATED KINASE 4"/>
    <property type="match status" value="1"/>
</dbReference>
<sequence>MFWGWSPGDHIWKKEYILFYHKEQALTLLGYAWKLWSKNTVLELMDPSLHQGCNEGQAFKCIKVALLCIQDDAAD</sequence>
<evidence type="ECO:0000313" key="2">
    <source>
        <dbReference type="Proteomes" id="UP001054252"/>
    </source>
</evidence>
<evidence type="ECO:0000313" key="1">
    <source>
        <dbReference type="EMBL" id="GKV19145.1"/>
    </source>
</evidence>
<protein>
    <submittedName>
        <fullName evidence="1">Uncharacterized protein</fullName>
    </submittedName>
</protein>
<organism evidence="1 2">
    <name type="scientific">Rubroshorea leprosula</name>
    <dbReference type="NCBI Taxonomy" id="152421"/>
    <lineage>
        <taxon>Eukaryota</taxon>
        <taxon>Viridiplantae</taxon>
        <taxon>Streptophyta</taxon>
        <taxon>Embryophyta</taxon>
        <taxon>Tracheophyta</taxon>
        <taxon>Spermatophyta</taxon>
        <taxon>Magnoliopsida</taxon>
        <taxon>eudicotyledons</taxon>
        <taxon>Gunneridae</taxon>
        <taxon>Pentapetalae</taxon>
        <taxon>rosids</taxon>
        <taxon>malvids</taxon>
        <taxon>Malvales</taxon>
        <taxon>Dipterocarpaceae</taxon>
        <taxon>Rubroshorea</taxon>
    </lineage>
</organism>